<dbReference type="Gene3D" id="3.30.930.10">
    <property type="entry name" value="Bira Bifunctional Protein, Domain 2"/>
    <property type="match status" value="1"/>
</dbReference>
<dbReference type="Proteomes" id="UP000278475">
    <property type="component" value="Unassembled WGS sequence"/>
</dbReference>
<evidence type="ECO:0000256" key="1">
    <source>
        <dbReference type="ARBA" id="ARBA00022598"/>
    </source>
</evidence>
<dbReference type="GO" id="GO:0005524">
    <property type="term" value="F:ATP binding"/>
    <property type="evidence" value="ECO:0007669"/>
    <property type="project" value="UniProtKB-KW"/>
</dbReference>
<organism evidence="6 7">
    <name type="scientific">Thermoproteota archaeon</name>
    <dbReference type="NCBI Taxonomy" id="2056631"/>
    <lineage>
        <taxon>Archaea</taxon>
        <taxon>Thermoproteota</taxon>
    </lineage>
</organism>
<dbReference type="EMBL" id="QMQV01000051">
    <property type="protein sequence ID" value="RLE48996.1"/>
    <property type="molecule type" value="Genomic_DNA"/>
</dbReference>
<dbReference type="InterPro" id="IPR045864">
    <property type="entry name" value="aa-tRNA-synth_II/BPL/LPL"/>
</dbReference>
<keyword evidence="2" id="KW-0547">Nucleotide-binding</keyword>
<protein>
    <recommendedName>
        <fullName evidence="5">Aminoacyl-transfer RNA synthetases class-II family profile domain-containing protein</fullName>
    </recommendedName>
</protein>
<dbReference type="GO" id="GO:0004812">
    <property type="term" value="F:aminoacyl-tRNA ligase activity"/>
    <property type="evidence" value="ECO:0007669"/>
    <property type="project" value="UniProtKB-KW"/>
</dbReference>
<dbReference type="SUPFAM" id="SSF55681">
    <property type="entry name" value="Class II aaRS and biotin synthetases"/>
    <property type="match status" value="1"/>
</dbReference>
<keyword evidence="1" id="KW-0436">Ligase</keyword>
<dbReference type="InterPro" id="IPR006195">
    <property type="entry name" value="aa-tRNA-synth_II"/>
</dbReference>
<gene>
    <name evidence="6" type="ORF">DRJ31_06040</name>
</gene>
<dbReference type="InterPro" id="IPR041293">
    <property type="entry name" value="SerS_tRNA-bd"/>
</dbReference>
<dbReference type="AlphaFoldDB" id="A0A497EPD0"/>
<comment type="caution">
    <text evidence="6">The sequence shown here is derived from an EMBL/GenBank/DDBJ whole genome shotgun (WGS) entry which is preliminary data.</text>
</comment>
<sequence>MYFELNGFIETTADLTKEDIKPAIEEALRKAEEALRRGARKEEEAARIASWNVSGKALNLTIVGTRFIRAHDALKRVKNVLADTLKDAKIGVRKLGVKTYVIKVPGDAGKLDALKFYPKVSEISQEQGLVKVVLTDLDEAVIDRRDVDRLIRLIQPEVRTIQKELATRIGLILDRSAVKQVKFTQDPTEYAEQHGWIARFPGRGQWYYLPPFAKLHYIIEDYVYQEVANKLGFIEAIFPKLIPIELAFRARKIQGEPGGMYYVCAPRYREKEKYKPFQILAEVTNELPMEQLKQLLEDPGYILDPVQCLPFYHLYRGKTLRPEDLPIKVVEAGGPTYRYEAGGVRGVERVSEFWRVEHVWLGTKQQVREIRDQVMERMKYVVDKIMDVEWRIQFAGDTFYLAEDQKIDEDVEIPDQPKLELQIWLPFRGPREDDGAWLACSSFNLHGNHYTKLFNIKCTTKEQLQTACFGAGITRLTIAFLAQHGFNPRDWPEPIREKFGEKVETLKGL</sequence>
<dbReference type="Gene3D" id="3.30.70.1920">
    <property type="match status" value="1"/>
</dbReference>
<dbReference type="InterPro" id="IPR002314">
    <property type="entry name" value="aa-tRNA-synt_IIb"/>
</dbReference>
<evidence type="ECO:0000313" key="6">
    <source>
        <dbReference type="EMBL" id="RLE48996.1"/>
    </source>
</evidence>
<evidence type="ECO:0000256" key="3">
    <source>
        <dbReference type="ARBA" id="ARBA00022840"/>
    </source>
</evidence>
<evidence type="ECO:0000256" key="2">
    <source>
        <dbReference type="ARBA" id="ARBA00022741"/>
    </source>
</evidence>
<evidence type="ECO:0000313" key="7">
    <source>
        <dbReference type="Proteomes" id="UP000278475"/>
    </source>
</evidence>
<dbReference type="Pfam" id="PF18490">
    <property type="entry name" value="tRNA_bind_4"/>
    <property type="match status" value="1"/>
</dbReference>
<keyword evidence="3" id="KW-0067">ATP-binding</keyword>
<evidence type="ECO:0000256" key="4">
    <source>
        <dbReference type="ARBA" id="ARBA00023146"/>
    </source>
</evidence>
<name>A0A497EPD0_9CREN</name>
<accession>A0A497EPD0</accession>
<dbReference type="GO" id="GO:0006418">
    <property type="term" value="P:tRNA aminoacylation for protein translation"/>
    <property type="evidence" value="ECO:0007669"/>
    <property type="project" value="InterPro"/>
</dbReference>
<dbReference type="Pfam" id="PF00587">
    <property type="entry name" value="tRNA-synt_2b"/>
    <property type="match status" value="1"/>
</dbReference>
<proteinExistence type="predicted"/>
<keyword evidence="4" id="KW-0030">Aminoacyl-tRNA synthetase</keyword>
<dbReference type="PROSITE" id="PS50862">
    <property type="entry name" value="AA_TRNA_LIGASE_II"/>
    <property type="match status" value="1"/>
</dbReference>
<feature type="domain" description="Aminoacyl-transfer RNA synthetases class-II family profile" evidence="5">
    <location>
        <begin position="334"/>
        <end position="488"/>
    </location>
</feature>
<evidence type="ECO:0000259" key="5">
    <source>
        <dbReference type="PROSITE" id="PS50862"/>
    </source>
</evidence>
<reference evidence="6 7" key="1">
    <citation type="submission" date="2018-06" db="EMBL/GenBank/DDBJ databases">
        <title>Extensive metabolic versatility and redundancy in microbially diverse, dynamic hydrothermal sediments.</title>
        <authorList>
            <person name="Dombrowski N."/>
            <person name="Teske A."/>
            <person name="Baker B.J."/>
        </authorList>
    </citation>
    <scope>NUCLEOTIDE SEQUENCE [LARGE SCALE GENOMIC DNA]</scope>
    <source>
        <strain evidence="6">B66_G16</strain>
    </source>
</reference>